<keyword evidence="1" id="KW-0472">Membrane</keyword>
<name>A0A381RT63_9ZZZZ</name>
<protein>
    <submittedName>
        <fullName evidence="2">Uncharacterized protein</fullName>
    </submittedName>
</protein>
<keyword evidence="1" id="KW-1133">Transmembrane helix</keyword>
<dbReference type="Pfam" id="PF20122">
    <property type="entry name" value="DUF6512"/>
    <property type="match status" value="1"/>
</dbReference>
<feature type="transmembrane region" description="Helical" evidence="1">
    <location>
        <begin position="114"/>
        <end position="132"/>
    </location>
</feature>
<organism evidence="2">
    <name type="scientific">marine metagenome</name>
    <dbReference type="NCBI Taxonomy" id="408172"/>
    <lineage>
        <taxon>unclassified sequences</taxon>
        <taxon>metagenomes</taxon>
        <taxon>ecological metagenomes</taxon>
    </lineage>
</organism>
<proteinExistence type="predicted"/>
<accession>A0A381RT63</accession>
<feature type="transmembrane region" description="Helical" evidence="1">
    <location>
        <begin position="7"/>
        <end position="27"/>
    </location>
</feature>
<gene>
    <name evidence="2" type="ORF">METZ01_LOCUS45971</name>
</gene>
<feature type="transmembrane region" description="Helical" evidence="1">
    <location>
        <begin position="144"/>
        <end position="162"/>
    </location>
</feature>
<dbReference type="InterPro" id="IPR045407">
    <property type="entry name" value="DUF6512"/>
</dbReference>
<sequence>MKRRLIIWEVGSFIWVTLAGSAFHFAFELSEFWTPLALVSSVNESTWEHLKMYFWPGLIYALVQYTYTRDIANNYWLAKLGSLIMTPIGIVMSFYGYLAISIPLYGKGFFKLDLMTMVVGLILGSITAYKIMISPKLANPSKKTVLAGYLTLVTMFSTFTYYPPKIFLFENYFGYEYRGEYGILDDYEPYRVFRKEESD</sequence>
<evidence type="ECO:0000313" key="2">
    <source>
        <dbReference type="EMBL" id="SUZ93117.1"/>
    </source>
</evidence>
<reference evidence="2" key="1">
    <citation type="submission" date="2018-05" db="EMBL/GenBank/DDBJ databases">
        <authorList>
            <person name="Lanie J.A."/>
            <person name="Ng W.-L."/>
            <person name="Kazmierczak K.M."/>
            <person name="Andrzejewski T.M."/>
            <person name="Davidsen T.M."/>
            <person name="Wayne K.J."/>
            <person name="Tettelin H."/>
            <person name="Glass J.I."/>
            <person name="Rusch D."/>
            <person name="Podicherti R."/>
            <person name="Tsui H.-C.T."/>
            <person name="Winkler M.E."/>
        </authorList>
    </citation>
    <scope>NUCLEOTIDE SEQUENCE</scope>
</reference>
<dbReference type="EMBL" id="UINC01002119">
    <property type="protein sequence ID" value="SUZ93117.1"/>
    <property type="molecule type" value="Genomic_DNA"/>
</dbReference>
<keyword evidence="1" id="KW-0812">Transmembrane</keyword>
<evidence type="ECO:0000256" key="1">
    <source>
        <dbReference type="SAM" id="Phobius"/>
    </source>
</evidence>
<feature type="transmembrane region" description="Helical" evidence="1">
    <location>
        <begin position="52"/>
        <end position="68"/>
    </location>
</feature>
<dbReference type="AlphaFoldDB" id="A0A381RT63"/>
<feature type="transmembrane region" description="Helical" evidence="1">
    <location>
        <begin position="80"/>
        <end position="102"/>
    </location>
</feature>